<proteinExistence type="inferred from homology"/>
<dbReference type="EMBL" id="CP115667">
    <property type="protein sequence ID" value="WBW50428.1"/>
    <property type="molecule type" value="Genomic_DNA"/>
</dbReference>
<dbReference type="InterPro" id="IPR053930">
    <property type="entry name" value="RapZ-like_N"/>
</dbReference>
<dbReference type="HAMAP" id="MF_00636">
    <property type="entry name" value="RapZ_like"/>
    <property type="match status" value="1"/>
</dbReference>
<evidence type="ECO:0000313" key="8">
    <source>
        <dbReference type="Proteomes" id="UP001210339"/>
    </source>
</evidence>
<dbReference type="InterPro" id="IPR027417">
    <property type="entry name" value="P-loop_NTPase"/>
</dbReference>
<sequence>MEIIVITGMSGSGKSAALNVLEDLGYFAMDNLPPALIPKFVELFKKAETMDKVCVVVDVRSGKYFADFTKELKALKSDGVDAKILFLDAQESILVNRYKEKRRPHPLDKSVTAGIRKEKEILNDVKLAADFVLDTSRMSLHGLRTRILELLNLKIDEALKIYVSSFGFKNGILVDSDLIFDVRFLPNPYYISELKYLNGTNAATRDFVLGHSVTGIFLEKTLDLLKFLIPHYIREGKTTLTLGVGCTGGFHRSVVIATELGKKLNQLGYTVEVSHRDIS</sequence>
<evidence type="ECO:0000259" key="5">
    <source>
        <dbReference type="Pfam" id="PF03668"/>
    </source>
</evidence>
<keyword evidence="8" id="KW-1185">Reference proteome</keyword>
<feature type="binding site" evidence="4">
    <location>
        <begin position="58"/>
        <end position="61"/>
    </location>
    <ligand>
        <name>GTP</name>
        <dbReference type="ChEBI" id="CHEBI:37565"/>
    </ligand>
</feature>
<dbReference type="InterPro" id="IPR005337">
    <property type="entry name" value="RapZ-like"/>
</dbReference>
<dbReference type="NCBIfam" id="NF003828">
    <property type="entry name" value="PRK05416.1"/>
    <property type="match status" value="1"/>
</dbReference>
<dbReference type="Proteomes" id="UP001210339">
    <property type="component" value="Chromosome"/>
</dbReference>
<evidence type="ECO:0000256" key="4">
    <source>
        <dbReference type="HAMAP-Rule" id="MF_00636"/>
    </source>
</evidence>
<dbReference type="Pfam" id="PF03668">
    <property type="entry name" value="RapZ-like_N"/>
    <property type="match status" value="1"/>
</dbReference>
<evidence type="ECO:0000256" key="2">
    <source>
        <dbReference type="ARBA" id="ARBA00022840"/>
    </source>
</evidence>
<accession>A0ABY7QWY3</accession>
<keyword evidence="2 4" id="KW-0067">ATP-binding</keyword>
<dbReference type="Gene3D" id="3.40.50.300">
    <property type="entry name" value="P-loop containing nucleotide triphosphate hydrolases"/>
    <property type="match status" value="1"/>
</dbReference>
<protein>
    <submittedName>
        <fullName evidence="7">RNase adapter RapZ</fullName>
    </submittedName>
</protein>
<dbReference type="RefSeq" id="WP_271191960.1">
    <property type="nucleotide sequence ID" value="NZ_CP115667.1"/>
</dbReference>
<keyword evidence="1 4" id="KW-0547">Nucleotide-binding</keyword>
<gene>
    <name evidence="7" type="primary">rapZ</name>
    <name evidence="7" type="ORF">O6R05_02480</name>
</gene>
<evidence type="ECO:0000313" key="7">
    <source>
        <dbReference type="EMBL" id="WBW50428.1"/>
    </source>
</evidence>
<keyword evidence="3 4" id="KW-0342">GTP-binding</keyword>
<organism evidence="7 8">
    <name type="scientific">Peptoniphilus equinus</name>
    <dbReference type="NCBI Taxonomy" id="3016343"/>
    <lineage>
        <taxon>Bacteria</taxon>
        <taxon>Bacillati</taxon>
        <taxon>Bacillota</taxon>
        <taxon>Tissierellia</taxon>
        <taxon>Tissierellales</taxon>
        <taxon>Peptoniphilaceae</taxon>
        <taxon>Peptoniphilus</taxon>
    </lineage>
</organism>
<dbReference type="InterPro" id="IPR053931">
    <property type="entry name" value="RapZ_C"/>
</dbReference>
<dbReference type="PANTHER" id="PTHR30448">
    <property type="entry name" value="RNASE ADAPTER PROTEIN RAPZ"/>
    <property type="match status" value="1"/>
</dbReference>
<dbReference type="SUPFAM" id="SSF52540">
    <property type="entry name" value="P-loop containing nucleoside triphosphate hydrolases"/>
    <property type="match status" value="1"/>
</dbReference>
<name>A0ABY7QWY3_9FIRM</name>
<dbReference type="PIRSF" id="PIRSF005052">
    <property type="entry name" value="P-loopkin"/>
    <property type="match status" value="1"/>
</dbReference>
<reference evidence="7 8" key="1">
    <citation type="submission" date="2023-01" db="EMBL/GenBank/DDBJ databases">
        <authorList>
            <person name="Lee S.H."/>
            <person name="Jung H.S."/>
            <person name="Yun J.U."/>
        </authorList>
    </citation>
    <scope>NUCLEOTIDE SEQUENCE [LARGE SCALE GENOMIC DNA]</scope>
    <source>
        <strain evidence="7 8">CBA3646</strain>
    </source>
</reference>
<feature type="domain" description="RapZ C-terminal" evidence="6">
    <location>
        <begin position="160"/>
        <end position="278"/>
    </location>
</feature>
<dbReference type="Pfam" id="PF22740">
    <property type="entry name" value="PapZ_C"/>
    <property type="match status" value="1"/>
</dbReference>
<evidence type="ECO:0000256" key="1">
    <source>
        <dbReference type="ARBA" id="ARBA00022741"/>
    </source>
</evidence>
<feature type="domain" description="RapZ-like N-terminal" evidence="5">
    <location>
        <begin position="1"/>
        <end position="151"/>
    </location>
</feature>
<dbReference type="PANTHER" id="PTHR30448:SF0">
    <property type="entry name" value="RNASE ADAPTER PROTEIN RAPZ"/>
    <property type="match status" value="1"/>
</dbReference>
<evidence type="ECO:0000256" key="3">
    <source>
        <dbReference type="ARBA" id="ARBA00023134"/>
    </source>
</evidence>
<evidence type="ECO:0000259" key="6">
    <source>
        <dbReference type="Pfam" id="PF22740"/>
    </source>
</evidence>
<feature type="binding site" evidence="4">
    <location>
        <begin position="8"/>
        <end position="15"/>
    </location>
    <ligand>
        <name>ATP</name>
        <dbReference type="ChEBI" id="CHEBI:30616"/>
    </ligand>
</feature>